<evidence type="ECO:0000259" key="1">
    <source>
        <dbReference type="Pfam" id="PF13577"/>
    </source>
</evidence>
<comment type="caution">
    <text evidence="2">The sequence shown here is derived from an EMBL/GenBank/DDBJ whole genome shotgun (WGS) entry which is preliminary data.</text>
</comment>
<proteinExistence type="predicted"/>
<dbReference type="SUPFAM" id="SSF54427">
    <property type="entry name" value="NTF2-like"/>
    <property type="match status" value="1"/>
</dbReference>
<dbReference type="RefSeq" id="WP_049700438.1">
    <property type="nucleotide sequence ID" value="NZ_JAQDQF010000007.1"/>
</dbReference>
<protein>
    <submittedName>
        <fullName evidence="2">Dehydratase</fullName>
    </submittedName>
</protein>
<dbReference type="CDD" id="cd00531">
    <property type="entry name" value="NTF2_like"/>
    <property type="match status" value="1"/>
</dbReference>
<dbReference type="EMBL" id="LDTZ01000021">
    <property type="protein sequence ID" value="KNA89989.1"/>
    <property type="molecule type" value="Genomic_DNA"/>
</dbReference>
<sequence length="144" mass="16232">MDAQTIGDTVEIRQLLTRYATAVDARDWPLYRTVFTEDAEIDYTASPFGIIGSVDDVVDWLERGLSSLEMTMHYVLNIDVEISGDTATVRAQFLNPMQIPGLGEQSSCGGYYHHALIRTQDGWQSRSMREEIVWFVNSPLGSPR</sequence>
<dbReference type="Pfam" id="PF13577">
    <property type="entry name" value="SnoaL_4"/>
    <property type="match status" value="1"/>
</dbReference>
<gene>
    <name evidence="2" type="ORF">ABW18_18475</name>
</gene>
<organism evidence="2 3">
    <name type="scientific">Gordonia jacobaea</name>
    <dbReference type="NCBI Taxonomy" id="122202"/>
    <lineage>
        <taxon>Bacteria</taxon>
        <taxon>Bacillati</taxon>
        <taxon>Actinomycetota</taxon>
        <taxon>Actinomycetes</taxon>
        <taxon>Mycobacteriales</taxon>
        <taxon>Gordoniaceae</taxon>
        <taxon>Gordonia</taxon>
    </lineage>
</organism>
<dbReference type="InterPro" id="IPR037401">
    <property type="entry name" value="SnoaL-like"/>
</dbReference>
<dbReference type="Proteomes" id="UP000037247">
    <property type="component" value="Unassembled WGS sequence"/>
</dbReference>
<evidence type="ECO:0000313" key="3">
    <source>
        <dbReference type="Proteomes" id="UP000037247"/>
    </source>
</evidence>
<reference evidence="2 3" key="1">
    <citation type="submission" date="2015-05" db="EMBL/GenBank/DDBJ databases">
        <title>Draft genome sequence of the bacterium Gordonia jacobaea a new member of the Gordonia genus.</title>
        <authorList>
            <person name="Jimenez-Galisteo G."/>
            <person name="Dominguez A."/>
            <person name="Munoz E."/>
            <person name="Vinas M."/>
        </authorList>
    </citation>
    <scope>NUCLEOTIDE SEQUENCE [LARGE SCALE GENOMIC DNA]</scope>
    <source>
        <strain evidence="3">mv1</strain>
    </source>
</reference>
<dbReference type="InterPro" id="IPR032710">
    <property type="entry name" value="NTF2-like_dom_sf"/>
</dbReference>
<name>A0ABR5I8H2_9ACTN</name>
<accession>A0ABR5I8H2</accession>
<dbReference type="Gene3D" id="3.10.450.50">
    <property type="match status" value="1"/>
</dbReference>
<feature type="domain" description="SnoaL-like" evidence="1">
    <location>
        <begin position="5"/>
        <end position="128"/>
    </location>
</feature>
<keyword evidence="3" id="KW-1185">Reference proteome</keyword>
<evidence type="ECO:0000313" key="2">
    <source>
        <dbReference type="EMBL" id="KNA89989.1"/>
    </source>
</evidence>